<evidence type="ECO:0000259" key="20">
    <source>
        <dbReference type="PROSITE" id="PS51196"/>
    </source>
</evidence>
<dbReference type="InterPro" id="IPR011009">
    <property type="entry name" value="Kinase-like_dom_sf"/>
</dbReference>
<dbReference type="Pfam" id="PF07516">
    <property type="entry name" value="SecA_SW"/>
    <property type="match status" value="1"/>
</dbReference>
<dbReference type="SUPFAM" id="SSF56112">
    <property type="entry name" value="Protein kinase-like (PK-like)"/>
    <property type="match status" value="1"/>
</dbReference>
<dbReference type="PROSITE" id="PS50089">
    <property type="entry name" value="ZF_RING_2"/>
    <property type="match status" value="1"/>
</dbReference>
<keyword evidence="10 17" id="KW-0653">Protein transport</keyword>
<evidence type="ECO:0000256" key="5">
    <source>
        <dbReference type="ARBA" id="ARBA00022723"/>
    </source>
</evidence>
<dbReference type="InterPro" id="IPR013083">
    <property type="entry name" value="Znf_RING/FYVE/PHD"/>
</dbReference>
<comment type="catalytic activity">
    <reaction evidence="14">
        <text>ATP + H2O + chloroplast-proteinSide 1 = ADP + phosphate + chloroplast-proteinSide 2.</text>
        <dbReference type="EC" id="7.4.2.4"/>
    </reaction>
</comment>
<dbReference type="Gene3D" id="3.40.50.300">
    <property type="entry name" value="P-loop containing nucleotide triphosphate hydrolases"/>
    <property type="match status" value="2"/>
</dbReference>
<dbReference type="Pfam" id="PF07517">
    <property type="entry name" value="SecA_DEAD"/>
    <property type="match status" value="1"/>
</dbReference>
<dbReference type="InterPro" id="IPR014001">
    <property type="entry name" value="Helicase_ATP-bd"/>
</dbReference>
<dbReference type="Proteomes" id="UP000008694">
    <property type="component" value="Unassembled WGS sequence"/>
</dbReference>
<dbReference type="Pfam" id="PF21090">
    <property type="entry name" value="P-loop_SecA"/>
    <property type="match status" value="1"/>
</dbReference>
<dbReference type="SMART" id="SM00958">
    <property type="entry name" value="SecA_PP_bind"/>
    <property type="match status" value="1"/>
</dbReference>
<dbReference type="InterPro" id="IPR044722">
    <property type="entry name" value="SecA_SF2_C"/>
</dbReference>
<evidence type="ECO:0000259" key="19">
    <source>
        <dbReference type="PROSITE" id="PS51192"/>
    </source>
</evidence>
<evidence type="ECO:0000256" key="10">
    <source>
        <dbReference type="ARBA" id="ARBA00022927"/>
    </source>
</evidence>
<evidence type="ECO:0000256" key="14">
    <source>
        <dbReference type="ARBA" id="ARBA00034043"/>
    </source>
</evidence>
<dbReference type="InterPro" id="IPR001680">
    <property type="entry name" value="WD40_rpt"/>
</dbReference>
<dbReference type="EMBL" id="GL348713">
    <property type="protein sequence ID" value="EFH69438.1"/>
    <property type="molecule type" value="Genomic_DNA"/>
</dbReference>
<evidence type="ECO:0000313" key="21">
    <source>
        <dbReference type="EMBL" id="EFH69438.1"/>
    </source>
</evidence>
<dbReference type="Gene3D" id="2.130.10.10">
    <property type="entry name" value="YVTN repeat-like/Quinoprotein amine dehydrogenase"/>
    <property type="match status" value="1"/>
</dbReference>
<evidence type="ECO:0000256" key="17">
    <source>
        <dbReference type="RuleBase" id="RU003874"/>
    </source>
</evidence>
<reference evidence="22" key="1">
    <citation type="journal article" date="2011" name="Nat. Genet.">
        <title>The Arabidopsis lyrata genome sequence and the basis of rapid genome size change.</title>
        <authorList>
            <person name="Hu T.T."/>
            <person name="Pattyn P."/>
            <person name="Bakker E.G."/>
            <person name="Cao J."/>
            <person name="Cheng J.-F."/>
            <person name="Clark R.M."/>
            <person name="Fahlgren N."/>
            <person name="Fawcett J.A."/>
            <person name="Grimwood J."/>
            <person name="Gundlach H."/>
            <person name="Haberer G."/>
            <person name="Hollister J.D."/>
            <person name="Ossowski S."/>
            <person name="Ottilar R.P."/>
            <person name="Salamov A.A."/>
            <person name="Schneeberger K."/>
            <person name="Spannagl M."/>
            <person name="Wang X."/>
            <person name="Yang L."/>
            <person name="Nasrallah M.E."/>
            <person name="Bergelson J."/>
            <person name="Carrington J.C."/>
            <person name="Gaut B.S."/>
            <person name="Schmutz J."/>
            <person name="Mayer K.F.X."/>
            <person name="Van de Peer Y."/>
            <person name="Grigoriev I.V."/>
            <person name="Nordborg M."/>
            <person name="Weigel D."/>
            <person name="Guo Y.-L."/>
        </authorList>
    </citation>
    <scope>NUCLEOTIDE SEQUENCE [LARGE SCALE GENOMIC DNA]</scope>
    <source>
        <strain evidence="22">cv. MN47</strain>
    </source>
</reference>
<dbReference type="Gene3D" id="3.30.40.10">
    <property type="entry name" value="Zinc/RING finger domain, C3HC4 (zinc finger)"/>
    <property type="match status" value="1"/>
</dbReference>
<dbReference type="InterPro" id="IPR027417">
    <property type="entry name" value="P-loop_NTPase"/>
</dbReference>
<dbReference type="PROSITE" id="PS51196">
    <property type="entry name" value="SECA_MOTOR_DEAD"/>
    <property type="match status" value="1"/>
</dbReference>
<dbReference type="InterPro" id="IPR036266">
    <property type="entry name" value="SecA_Wing/Scaffold_sf"/>
</dbReference>
<feature type="domain" description="Helicase ATP-binding" evidence="19">
    <location>
        <begin position="802"/>
        <end position="963"/>
    </location>
</feature>
<dbReference type="SMART" id="SM00957">
    <property type="entry name" value="SecA_DEAD"/>
    <property type="match status" value="1"/>
</dbReference>
<keyword evidence="22" id="KW-1185">Reference proteome</keyword>
<protein>
    <recommendedName>
        <fullName evidence="17">Protein translocase subunit SecA</fullName>
    </recommendedName>
</protein>
<dbReference type="SMART" id="SM00320">
    <property type="entry name" value="WD40"/>
    <property type="match status" value="4"/>
</dbReference>
<dbReference type="Pfam" id="PF13445">
    <property type="entry name" value="zf-RING_UBOX"/>
    <property type="match status" value="1"/>
</dbReference>
<dbReference type="InterPro" id="IPR020937">
    <property type="entry name" value="SecA_CS"/>
</dbReference>
<dbReference type="PROSITE" id="PS50294">
    <property type="entry name" value="WD_REPEATS_REGION"/>
    <property type="match status" value="1"/>
</dbReference>
<dbReference type="FunFam" id="3.30.40.10:FF:000945">
    <property type="entry name" value="Protein translocase subunit SecA"/>
    <property type="match status" value="1"/>
</dbReference>
<comment type="similarity">
    <text evidence="3 17">Belongs to the SecA family.</text>
</comment>
<evidence type="ECO:0000256" key="12">
    <source>
        <dbReference type="ARBA" id="ARBA00023010"/>
    </source>
</evidence>
<dbReference type="InterPro" id="IPR011115">
    <property type="entry name" value="SecA_DEAD"/>
</dbReference>
<dbReference type="InterPro" id="IPR001841">
    <property type="entry name" value="Znf_RING"/>
</dbReference>
<dbReference type="PROSITE" id="PS50082">
    <property type="entry name" value="WD_REPEATS_2"/>
    <property type="match status" value="2"/>
</dbReference>
<evidence type="ECO:0000256" key="9">
    <source>
        <dbReference type="ARBA" id="ARBA00022840"/>
    </source>
</evidence>
<evidence type="ECO:0000256" key="3">
    <source>
        <dbReference type="ARBA" id="ARBA00007650"/>
    </source>
</evidence>
<dbReference type="InterPro" id="IPR036322">
    <property type="entry name" value="WD40_repeat_dom_sf"/>
</dbReference>
<dbReference type="Gene3D" id="3.90.1440.10">
    <property type="entry name" value="SecA, preprotein cross-linking domain"/>
    <property type="match status" value="1"/>
</dbReference>
<dbReference type="GO" id="GO:0008270">
    <property type="term" value="F:zinc ion binding"/>
    <property type="evidence" value="ECO:0007669"/>
    <property type="project" value="UniProtKB-KW"/>
</dbReference>
<dbReference type="SMART" id="SM00184">
    <property type="entry name" value="RING"/>
    <property type="match status" value="1"/>
</dbReference>
<evidence type="ECO:0000256" key="6">
    <source>
        <dbReference type="ARBA" id="ARBA00022741"/>
    </source>
</evidence>
<sequence length="1579" mass="177371">MEAPECPVCLQSFDGESTVPRVLACGHTACEECLTNLPKKFPDTIRCPACTVLVKFPPQGPSALPKNIDLLRLFPSISKIKLEPGRNFKKAVEFVIRSWSDDFYATWKDRILVHDAVSVEIRESESSDFASASLLCGSLRDDLKVSLLRVASFEHDDCDSVLKYSYVLRMMSCLWGMREEEIDELDAIISVKLRGVSKVFGLWGDLKNGVLYLVGEKLTGFLLEFDSLTEDDTSRVAIIGMQICEALLNLHKEGLITGCLSVSCVKFDEFENAYVDLIELIETGRNVYRIIAEETSSFSKPVGASEMGLILVRLLQKGIFLSSEVLFELLKEQNMLIKDSGSKSLVSYNSDVWPVCFLVLKLRLGERFMEELIESVNCVDAKGCEEGIEDLLVLYTGITEKLSLESELQGKFKTMVEILRQCCRLDPQARPVLTDLWKCIRELVVKPRFNSMTGLHKTISGKRKEFCLARSELCRLVEVESKELGEELPGMKTGEEAEEGKVDIDFARRLSEGKVKSKDMRGHQDSVTGLAVGGHQDKVMALIHIEGTESVCVSGDGGGGIFVWSTTFPLKEQPLRKWYEPKDWRYTGIHALAYSQYGHVYTGSGDNTIKAWSLQDGSLVGTMSGHKSVVSTLVVVNGVLYSGSWDGTVRLWSLSDHSLLTVLGEETPGIIWRDDTLMKSMQIQSGAILSIAVNGKWLFTGGWDKTINVQGNLGRLKRNIQDFTSMNYWVVRDYYRLVESVNSLEPQMQSLSDEQLKAKTAEFRERLARGESLADMQAEAFAVVREAAKRTIGMRHFDVQIIGGGVLHDGSIAEMKTGEGKTLVSTLAAYLNALTGEGVHVVTVNDYLAQRDAEWMGRVHRFLGLSVGLIQRGMKAEERKFNYSCDITYTNNSELGFDYLRDNLTSNREQLVMRWPKPFHFAIVDEVDSVLIDEGRNPLLISGEANENAARYPVAAKVAELLVKDSHYKVELKENSVELTEEGISLAEMALETSDLWDENDPWARFVMNALKAKEFYKRDVQYIVRDGKALIINELTGRVEDKRRWSEGVHQAVEAKEGLEIQADSIVVAQITYQSLFKLYPKLSGMTGTAKTEEKEFLKMFQIPVIEVPTNLSNIRIDLPIQAFATARGKWEHVRREVEDMFGQGRPVLVGTTSVENSEYLSELLKEWGIPHNVLNARPKYAAREADFIAQAGRKYAITISTNMAGRGTDIILGGNPKMLAREIIEDSILSYLTSEVLADNIDDNELSQKVLSKIKVGPSSLASLARASLMAKYVGKSESKSWTRKKAKSVVTESLEKSQTMDPMKLQNLVNEQSEMYPLGPAIALAYLSVLKDCEAHCLHEGSEVKRLGGLHVIGTSLHESRRIDNQLRGRAGRQGDPGSTRFMISLQDEMFQKFNFDTEWAVRLISKITNDEDLPIEGDTIVKQLLALQINAEKYFFGIRKSLVEFDEVLEVQRKHVYDLRQLLLTGENESCSQHIFQYMQAVVDEIVVGNANPQKHPRYWSLAKLLKEFMAISGNLLDEETMLQSLENLHERSSIDMEDLYLPHLPKPPNAFRGIRRKNSSLRRWLDICSDNLTG</sequence>
<dbReference type="GO" id="GO:0006605">
    <property type="term" value="P:protein targeting"/>
    <property type="evidence" value="ECO:0007669"/>
    <property type="project" value="InterPro"/>
</dbReference>
<dbReference type="InterPro" id="IPR000185">
    <property type="entry name" value="SecA"/>
</dbReference>
<dbReference type="SUPFAM" id="SSF57850">
    <property type="entry name" value="RING/U-box"/>
    <property type="match status" value="1"/>
</dbReference>
<name>D7KK34_ARALL</name>
<keyword evidence="8" id="KW-0862">Zinc</keyword>
<dbReference type="Gene3D" id="1.10.510.10">
    <property type="entry name" value="Transferase(Phosphotransferase) domain 1"/>
    <property type="match status" value="1"/>
</dbReference>
<evidence type="ECO:0000259" key="18">
    <source>
        <dbReference type="PROSITE" id="PS50089"/>
    </source>
</evidence>
<dbReference type="InterPro" id="IPR015943">
    <property type="entry name" value="WD40/YVTN_repeat-like_dom_sf"/>
</dbReference>
<dbReference type="FunFam" id="1.10.3060.10:FF:000008">
    <property type="entry name" value="Protein translocase subunit SecA"/>
    <property type="match status" value="1"/>
</dbReference>
<dbReference type="HOGENOM" id="CLU_002437_0_0_1"/>
<dbReference type="CDD" id="cd16587">
    <property type="entry name" value="RING-HC_TRIM32_C-VII"/>
    <property type="match status" value="1"/>
</dbReference>
<dbReference type="SUPFAM" id="SSF52540">
    <property type="entry name" value="P-loop containing nucleoside triphosphate hydrolases"/>
    <property type="match status" value="2"/>
</dbReference>
<dbReference type="NCBIfam" id="TIGR00963">
    <property type="entry name" value="secA"/>
    <property type="match status" value="1"/>
</dbReference>
<gene>
    <name evidence="21" type="ORF">ARALYDRAFT_313056</name>
</gene>
<keyword evidence="7 15" id="KW-0863">Zinc-finger</keyword>
<dbReference type="Pfam" id="PF01043">
    <property type="entry name" value="SecA_PP_bind"/>
    <property type="match status" value="1"/>
</dbReference>
<dbReference type="GO" id="GO:0009941">
    <property type="term" value="C:chloroplast envelope"/>
    <property type="evidence" value="ECO:0007669"/>
    <property type="project" value="TreeGrafter"/>
</dbReference>
<keyword evidence="6 17" id="KW-0547">Nucleotide-binding</keyword>
<proteinExistence type="inferred from homology"/>
<dbReference type="GO" id="GO:0006886">
    <property type="term" value="P:intracellular protein transport"/>
    <property type="evidence" value="ECO:0007669"/>
    <property type="project" value="InterPro"/>
</dbReference>
<dbReference type="Gene3D" id="1.10.3060.10">
    <property type="entry name" value="Helical scaffold and wing domains of SecA"/>
    <property type="match status" value="1"/>
</dbReference>
<evidence type="ECO:0000256" key="16">
    <source>
        <dbReference type="PROSITE-ProRule" id="PRU00221"/>
    </source>
</evidence>
<dbReference type="PANTHER" id="PTHR30612:SF11">
    <property type="entry name" value="PROTEIN TRANSLOCASE SUBUNIT SECA2, CHLOROPLASTIC"/>
    <property type="match status" value="1"/>
</dbReference>
<dbReference type="GO" id="GO:0017038">
    <property type="term" value="P:protein import"/>
    <property type="evidence" value="ECO:0007669"/>
    <property type="project" value="InterPro"/>
</dbReference>
<dbReference type="GO" id="GO:0016464">
    <property type="term" value="F:chloroplast protein-transporting ATPase activity"/>
    <property type="evidence" value="ECO:0007669"/>
    <property type="project" value="UniProtKB-EC"/>
</dbReference>
<feature type="domain" description="RING-type" evidence="18">
    <location>
        <begin position="6"/>
        <end position="51"/>
    </location>
</feature>
<evidence type="ECO:0000256" key="8">
    <source>
        <dbReference type="ARBA" id="ARBA00022833"/>
    </source>
</evidence>
<organism evidence="22">
    <name type="scientific">Arabidopsis lyrata subsp. lyrata</name>
    <name type="common">Lyre-leaved rock-cress</name>
    <dbReference type="NCBI Taxonomy" id="81972"/>
    <lineage>
        <taxon>Eukaryota</taxon>
        <taxon>Viridiplantae</taxon>
        <taxon>Streptophyta</taxon>
        <taxon>Embryophyta</taxon>
        <taxon>Tracheophyta</taxon>
        <taxon>Spermatophyta</taxon>
        <taxon>Magnoliopsida</taxon>
        <taxon>eudicotyledons</taxon>
        <taxon>Gunneridae</taxon>
        <taxon>Pentapetalae</taxon>
        <taxon>rosids</taxon>
        <taxon>malvids</taxon>
        <taxon>Brassicales</taxon>
        <taxon>Brassicaceae</taxon>
        <taxon>Camelineae</taxon>
        <taxon>Arabidopsis</taxon>
    </lineage>
</organism>
<dbReference type="PROSITE" id="PS01312">
    <property type="entry name" value="SECA"/>
    <property type="match status" value="1"/>
</dbReference>
<dbReference type="PROSITE" id="PS51192">
    <property type="entry name" value="HELICASE_ATP_BIND_1"/>
    <property type="match status" value="1"/>
</dbReference>
<keyword evidence="13" id="KW-0472">Membrane</keyword>
<dbReference type="InterPro" id="IPR027370">
    <property type="entry name" value="Znf-RING_euk"/>
</dbReference>
<keyword evidence="9 17" id="KW-0067">ATP-binding</keyword>
<dbReference type="InterPro" id="IPR011116">
    <property type="entry name" value="SecA_Wing/Scaffold"/>
</dbReference>
<dbReference type="GO" id="GO:0005524">
    <property type="term" value="F:ATP binding"/>
    <property type="evidence" value="ECO:0007669"/>
    <property type="project" value="UniProtKB-KW"/>
</dbReference>
<dbReference type="InterPro" id="IPR036670">
    <property type="entry name" value="SecA_X-link_sf"/>
</dbReference>
<keyword evidence="4 17" id="KW-0813">Transport</keyword>
<dbReference type="CDD" id="cd17928">
    <property type="entry name" value="DEXDc_SecA"/>
    <property type="match status" value="1"/>
</dbReference>
<dbReference type="InterPro" id="IPR011130">
    <property type="entry name" value="SecA_preprotein_X-link_dom"/>
</dbReference>
<dbReference type="InterPro" id="IPR014018">
    <property type="entry name" value="SecA_motor_DEAD"/>
</dbReference>
<dbReference type="CDD" id="cd18803">
    <property type="entry name" value="SF2_C_secA"/>
    <property type="match status" value="1"/>
</dbReference>
<evidence type="ECO:0000256" key="15">
    <source>
        <dbReference type="PROSITE-ProRule" id="PRU00175"/>
    </source>
</evidence>
<dbReference type="FunFam" id="3.40.50.300:FF:000334">
    <property type="entry name" value="Protein translocase subunit SecA"/>
    <property type="match status" value="1"/>
</dbReference>
<keyword evidence="5" id="KW-0479">Metal-binding</keyword>
<dbReference type="HAMAP" id="MF_01382">
    <property type="entry name" value="SecA"/>
    <property type="match status" value="1"/>
</dbReference>
<dbReference type="eggNOG" id="ENOG502QS62">
    <property type="taxonomic scope" value="Eukaryota"/>
</dbReference>
<dbReference type="PRINTS" id="PR00906">
    <property type="entry name" value="SECA"/>
</dbReference>
<evidence type="ECO:0000256" key="7">
    <source>
        <dbReference type="ARBA" id="ARBA00022771"/>
    </source>
</evidence>
<dbReference type="FunFam" id="3.90.1440.10:FF:000003">
    <property type="entry name" value="Preprotein translocase SecA subunit"/>
    <property type="match status" value="1"/>
</dbReference>
<dbReference type="SUPFAM" id="SSF50978">
    <property type="entry name" value="WD40 repeat-like"/>
    <property type="match status" value="1"/>
</dbReference>
<feature type="domain" description="SecA family profile" evidence="20">
    <location>
        <begin position="716"/>
        <end position="1420"/>
    </location>
</feature>
<evidence type="ECO:0000256" key="13">
    <source>
        <dbReference type="ARBA" id="ARBA00023136"/>
    </source>
</evidence>
<evidence type="ECO:0000313" key="22">
    <source>
        <dbReference type="Proteomes" id="UP000008694"/>
    </source>
</evidence>
<dbReference type="SUPFAM" id="SSF81886">
    <property type="entry name" value="Helical scaffold and wing domains of SecA"/>
    <property type="match status" value="1"/>
</dbReference>
<evidence type="ECO:0000256" key="1">
    <source>
        <dbReference type="ARBA" id="ARBA00004170"/>
    </source>
</evidence>
<dbReference type="Gramene" id="fgenesh1_pm.C_scaffold_1001836">
    <property type="protein sequence ID" value="fgenesh1_pm.C_scaffold_1001836"/>
    <property type="gene ID" value="fgenesh1_pm.C_scaffold_1001836"/>
</dbReference>
<evidence type="ECO:0000256" key="11">
    <source>
        <dbReference type="ARBA" id="ARBA00022967"/>
    </source>
</evidence>
<comment type="subcellular location">
    <subcellularLocation>
        <location evidence="1">Membrane</location>
        <topology evidence="1">Peripheral membrane protein</topology>
    </subcellularLocation>
    <subcellularLocation>
        <location evidence="2">Plastid</location>
        <location evidence="2">Chloroplast</location>
    </subcellularLocation>
</comment>
<feature type="repeat" description="WD" evidence="16">
    <location>
        <begin position="623"/>
        <end position="662"/>
    </location>
</feature>
<dbReference type="SUPFAM" id="SSF81767">
    <property type="entry name" value="Pre-protein crosslinking domain of SecA"/>
    <property type="match status" value="1"/>
</dbReference>
<keyword evidence="12 17" id="KW-0811">Translocation</keyword>
<evidence type="ECO:0000256" key="4">
    <source>
        <dbReference type="ARBA" id="ARBA00022448"/>
    </source>
</evidence>
<dbReference type="Pfam" id="PF00400">
    <property type="entry name" value="WD40"/>
    <property type="match status" value="2"/>
</dbReference>
<dbReference type="STRING" id="81972.D7KK34"/>
<feature type="repeat" description="WD" evidence="16">
    <location>
        <begin position="600"/>
        <end position="622"/>
    </location>
</feature>
<keyword evidence="16" id="KW-0853">WD repeat</keyword>
<evidence type="ECO:0000256" key="2">
    <source>
        <dbReference type="ARBA" id="ARBA00004229"/>
    </source>
</evidence>
<accession>D7KK34</accession>
<keyword evidence="11" id="KW-1278">Translocase</keyword>
<dbReference type="PANTHER" id="PTHR30612">
    <property type="entry name" value="SECA INNER MEMBRANE COMPONENT OF SEC PROTEIN SECRETION SYSTEM"/>
    <property type="match status" value="1"/>
</dbReference>
<dbReference type="GO" id="GO:0016020">
    <property type="term" value="C:membrane"/>
    <property type="evidence" value="ECO:0007669"/>
    <property type="project" value="UniProtKB-SubCell"/>
</dbReference>